<reference evidence="3" key="1">
    <citation type="submission" date="2016-10" db="EMBL/GenBank/DDBJ databases">
        <authorList>
            <person name="Varghese N."/>
            <person name="Submissions S."/>
        </authorList>
    </citation>
    <scope>NUCLEOTIDE SEQUENCE [LARGE SCALE GENOMIC DNA]</scope>
    <source>
        <strain evidence="3">DSM 45079</strain>
    </source>
</reference>
<dbReference type="AlphaFoldDB" id="A0A1H2LHE2"/>
<evidence type="ECO:0000313" key="3">
    <source>
        <dbReference type="Proteomes" id="UP000182977"/>
    </source>
</evidence>
<dbReference type="Gene3D" id="3.20.20.140">
    <property type="entry name" value="Metal-dependent hydrolases"/>
    <property type="match status" value="1"/>
</dbReference>
<sequence>MSTRLLLRNGHVISMDPDIGDLAGADVLIEDGAILAVQPRIDADAEVIDATGRIVIPGFVDSHRHTWETAIRTCAPNATLDDYFVEVLDTFAPLYRPDDVYASNLAGALECLNAGITTLVDWSHINNTAEHPDAAIAGLTEAGLRAQYAYGSANTSLATYWFNSAEVIPGDDVRRIRSRYFSSDDGLLTMGLATRGPGFCQDDVVRAEWALAREVGIPITVHVAMGRLAGRFAMVEQLDRLGLLAPDTTYVHCCYFSDHEWRRVADTGGTISIAAQVELQMGHGWPPVAKSYQFGLPPSLSVDVVTTVPGDMFTQMRGAFGGERARINATSWEADTVVPETMPTARQMLEMATINGARVAGLDGRTGSLTPGKRADVVLIDATALNVAPVMDPVAAVVLAADVSNVETVIVDGVVRKRDGRLLADAARARDLVEAARDRLVAAAAQRSEAAAV</sequence>
<dbReference type="Gene3D" id="2.30.40.10">
    <property type="entry name" value="Urease, subunit C, domain 1"/>
    <property type="match status" value="1"/>
</dbReference>
<keyword evidence="3" id="KW-1185">Reference proteome</keyword>
<dbReference type="Proteomes" id="UP000182977">
    <property type="component" value="Chromosome I"/>
</dbReference>
<accession>A0A1H2LHE2</accession>
<dbReference type="InterPro" id="IPR032466">
    <property type="entry name" value="Metal_Hydrolase"/>
</dbReference>
<proteinExistence type="predicted"/>
<dbReference type="OrthoDB" id="3189065at2"/>
<evidence type="ECO:0000313" key="2">
    <source>
        <dbReference type="EMBL" id="SDU80483.1"/>
    </source>
</evidence>
<dbReference type="RefSeq" id="WP_046771675.1">
    <property type="nucleotide sequence ID" value="NZ_LBMC01000046.1"/>
</dbReference>
<evidence type="ECO:0000259" key="1">
    <source>
        <dbReference type="Pfam" id="PF01979"/>
    </source>
</evidence>
<protein>
    <submittedName>
        <fullName evidence="2">Cytosine/adenosine deaminase</fullName>
    </submittedName>
</protein>
<dbReference type="Pfam" id="PF01979">
    <property type="entry name" value="Amidohydro_1"/>
    <property type="match status" value="1"/>
</dbReference>
<dbReference type="PANTHER" id="PTHR43794:SF5">
    <property type="entry name" value="CHLOROHYDROLASE FAMILY PROTEIN"/>
    <property type="match status" value="1"/>
</dbReference>
<dbReference type="GO" id="GO:0016810">
    <property type="term" value="F:hydrolase activity, acting on carbon-nitrogen (but not peptide) bonds"/>
    <property type="evidence" value="ECO:0007669"/>
    <property type="project" value="InterPro"/>
</dbReference>
<dbReference type="InterPro" id="IPR006680">
    <property type="entry name" value="Amidohydro-rel"/>
</dbReference>
<name>A0A1H2LHE2_9ACTN</name>
<dbReference type="STRING" id="419479.SAMN04488563_6175"/>
<dbReference type="InterPro" id="IPR011059">
    <property type="entry name" value="Metal-dep_hydrolase_composite"/>
</dbReference>
<dbReference type="InterPro" id="IPR050287">
    <property type="entry name" value="MTA/SAH_deaminase"/>
</dbReference>
<feature type="domain" description="Amidohydrolase-related" evidence="1">
    <location>
        <begin position="54"/>
        <end position="415"/>
    </location>
</feature>
<dbReference type="NCBIfam" id="NF006056">
    <property type="entry name" value="PRK08204.1"/>
    <property type="match status" value="1"/>
</dbReference>
<dbReference type="SUPFAM" id="SSF51338">
    <property type="entry name" value="Composite domain of metallo-dependent hydrolases"/>
    <property type="match status" value="1"/>
</dbReference>
<organism evidence="2 3">
    <name type="scientific">Jiangella alkaliphila</name>
    <dbReference type="NCBI Taxonomy" id="419479"/>
    <lineage>
        <taxon>Bacteria</taxon>
        <taxon>Bacillati</taxon>
        <taxon>Actinomycetota</taxon>
        <taxon>Actinomycetes</taxon>
        <taxon>Jiangellales</taxon>
        <taxon>Jiangellaceae</taxon>
        <taxon>Jiangella</taxon>
    </lineage>
</organism>
<dbReference type="SUPFAM" id="SSF51556">
    <property type="entry name" value="Metallo-dependent hydrolases"/>
    <property type="match status" value="1"/>
</dbReference>
<gene>
    <name evidence="2" type="ORF">SAMN04488563_6175</name>
</gene>
<dbReference type="EMBL" id="LT629791">
    <property type="protein sequence ID" value="SDU80483.1"/>
    <property type="molecule type" value="Genomic_DNA"/>
</dbReference>
<dbReference type="PANTHER" id="PTHR43794">
    <property type="entry name" value="AMINOHYDROLASE SSNA-RELATED"/>
    <property type="match status" value="1"/>
</dbReference>